<dbReference type="Gene3D" id="3.30.470.20">
    <property type="entry name" value="ATP-grasp fold, B domain"/>
    <property type="match status" value="1"/>
</dbReference>
<dbReference type="SUPFAM" id="SSF52009">
    <property type="entry name" value="Phosphohistidine domain"/>
    <property type="match status" value="1"/>
</dbReference>
<organism evidence="5 6">
    <name type="scientific">Psylliodes chrysocephalus</name>
    <dbReference type="NCBI Taxonomy" id="3402493"/>
    <lineage>
        <taxon>Eukaryota</taxon>
        <taxon>Metazoa</taxon>
        <taxon>Ecdysozoa</taxon>
        <taxon>Arthropoda</taxon>
        <taxon>Hexapoda</taxon>
        <taxon>Insecta</taxon>
        <taxon>Pterygota</taxon>
        <taxon>Neoptera</taxon>
        <taxon>Endopterygota</taxon>
        <taxon>Coleoptera</taxon>
        <taxon>Polyphaga</taxon>
        <taxon>Cucujiformia</taxon>
        <taxon>Chrysomeloidea</taxon>
        <taxon>Chrysomelidae</taxon>
        <taxon>Galerucinae</taxon>
        <taxon>Alticini</taxon>
        <taxon>Psylliodes</taxon>
    </lineage>
</organism>
<protein>
    <recommendedName>
        <fullName evidence="7">Phosphoenolpyruvate synthase</fullName>
    </recommendedName>
</protein>
<feature type="domain" description="PEP-utilising enzyme mobile" evidence="3">
    <location>
        <begin position="1219"/>
        <end position="1289"/>
    </location>
</feature>
<evidence type="ECO:0000256" key="1">
    <source>
        <dbReference type="ARBA" id="ARBA00007837"/>
    </source>
</evidence>
<keyword evidence="6" id="KW-1185">Reference proteome</keyword>
<evidence type="ECO:0000259" key="4">
    <source>
        <dbReference type="Pfam" id="PF01326"/>
    </source>
</evidence>
<name>A0A9P0G794_9CUCU</name>
<evidence type="ECO:0008006" key="7">
    <source>
        <dbReference type="Google" id="ProtNLM"/>
    </source>
</evidence>
<dbReference type="InterPro" id="IPR008279">
    <property type="entry name" value="PEP-util_enz_mobile_dom"/>
</dbReference>
<dbReference type="GO" id="GO:0005524">
    <property type="term" value="F:ATP binding"/>
    <property type="evidence" value="ECO:0007669"/>
    <property type="project" value="InterPro"/>
</dbReference>
<gene>
    <name evidence="5" type="ORF">PSYICH_LOCUS793</name>
</gene>
<dbReference type="SUPFAM" id="SSF56059">
    <property type="entry name" value="Glutathione synthetase ATP-binding domain-like"/>
    <property type="match status" value="1"/>
</dbReference>
<dbReference type="InterPro" id="IPR036637">
    <property type="entry name" value="Phosphohistidine_dom_sf"/>
</dbReference>
<dbReference type="InterPro" id="IPR013815">
    <property type="entry name" value="ATP_grasp_subdomain_1"/>
</dbReference>
<dbReference type="EMBL" id="OV651813">
    <property type="protein sequence ID" value="CAH1099500.1"/>
    <property type="molecule type" value="Genomic_DNA"/>
</dbReference>
<keyword evidence="2" id="KW-1133">Transmembrane helix</keyword>
<dbReference type="Gene3D" id="3.30.1490.20">
    <property type="entry name" value="ATP-grasp fold, A domain"/>
    <property type="match status" value="1"/>
</dbReference>
<sequence>MDVFYYTGYYVSLLFIPFVTYILVFRKNRVSLYSGRDWLYIPKFYFAKREVKTYQEVYKNKIKKLGGKLETEINVSSTECTDSQHFYGIDELGNSLNFKLEIGVDHIAEASIHLRLNDGNTYVFPGAKGINQTNLPKNSWKIAGFNLETLEPYRKIRITFNGLLKNISCVDYDKIEHVQFNFIFTSFGTPFYIPQDIDSSLYAAALAKEYWRDSSWKDDMIEQMGFEYFGAMKGFVKGDSYTEELILNLPTSRSRYKGIADRFLVRRMIRILICDEYGNMFNITTKSFKNGCSEFNYGFAYLSNEKRYPITDIDLKLHHIAENKLFPDCIKTNIIVNDKTYVLIIYLHKNKIIKSVNDNKYGYEYYSIPAECLVNTFKGAAAIEFYYEKQGKEIYIPTKKLKEKVVKELPLNFVTDIQDEESHILDLTGGKGNSLGLLSSLNSDSFIIPDGFIITVQAYRHQLANNGNLRNSISRLNDICCGKIEGNLEESCKEVTMSFKNVQIDSKVQENIINQLKKYAEGDEFLGWAVRSSAIGEDSDELSAAGQNDTFLGCQTENEILEAVSACWASLYTYQSVQYRWQHGLHVVTDMAVVVQKMVKSDSAGVLFTNHPSTLNPSQMVITSNFGLGETVVSGDSDPDTFILNRTWDGKICLIDKILGSKNKVLKVTSSGLEQIIKEQNAQNWSISENQAVQIGKVGLFLEEAFGNPRYIEWAFYKEKLYLLQSRAITTLNVWTDFELSHEMDTPLRTKNGIYTTANVKEVIPKGVTVLSQTSTLTCLDWALQKFVQQNFDPLSLKGMITHQHNILLDVIMSLYKTVHAKIHITSLIVDLAVFGHPVLNESIHEMTKNRMGLSPSLAHGTELIRVMKNAWKNIAGESKKIVDSLNFDLSENDPVLVNYNKIEGNFEGISEVAHFHSKTTAISVFYQIIAINIMLEGKTVLELTTEHISDIASILSSCNDVISAEVPKYLEGIAKIIKEAEFTEIFSQIEPSEGANWLNNNCHKAYELLIEFLNKHGHRNLGEMEVMEESWRENPSIIITMIQANLKSERKKKETLSVDEIIKNLKSPKKNLTRTIIKFMVKKMGTAVGARELTKSEMIRAFDKLRQAYRFLGKQMVRNGYLPSKDLIYHLTHKEIGYLLEKRNPGLITKAIRRQRLYPVWQKLQFPEIMEGIPKPEEDSSTPITSLVGICKGSPVCTGIVKARACVIRSLDEIHQLQTGDILLTYSTDIGWSPYFPMLSGIATELGGLVSHGAVVAREYGLPCVVGVRNITKYFKTGDIIQLNGNNGEIGKI</sequence>
<feature type="transmembrane region" description="Helical" evidence="2">
    <location>
        <begin position="6"/>
        <end position="24"/>
    </location>
</feature>
<accession>A0A9P0G794</accession>
<dbReference type="Pfam" id="PF01326">
    <property type="entry name" value="PPDK_N"/>
    <property type="match status" value="1"/>
</dbReference>
<dbReference type="Proteomes" id="UP001153636">
    <property type="component" value="Chromosome 1"/>
</dbReference>
<dbReference type="Pfam" id="PF00391">
    <property type="entry name" value="PEP-utilizers"/>
    <property type="match status" value="1"/>
</dbReference>
<dbReference type="GO" id="GO:0016301">
    <property type="term" value="F:kinase activity"/>
    <property type="evidence" value="ECO:0007669"/>
    <property type="project" value="InterPro"/>
</dbReference>
<evidence type="ECO:0000259" key="3">
    <source>
        <dbReference type="Pfam" id="PF00391"/>
    </source>
</evidence>
<keyword evidence="2" id="KW-0472">Membrane</keyword>
<dbReference type="OrthoDB" id="6123450at2759"/>
<evidence type="ECO:0000313" key="6">
    <source>
        <dbReference type="Proteomes" id="UP001153636"/>
    </source>
</evidence>
<dbReference type="PANTHER" id="PTHR43615:SF1">
    <property type="entry name" value="PPDK_N DOMAIN-CONTAINING PROTEIN"/>
    <property type="match status" value="1"/>
</dbReference>
<evidence type="ECO:0000313" key="5">
    <source>
        <dbReference type="EMBL" id="CAH1099500.1"/>
    </source>
</evidence>
<proteinExistence type="inferred from homology"/>
<dbReference type="Gene3D" id="3.50.30.10">
    <property type="entry name" value="Phosphohistidine domain"/>
    <property type="match status" value="1"/>
</dbReference>
<reference evidence="5" key="1">
    <citation type="submission" date="2022-01" db="EMBL/GenBank/DDBJ databases">
        <authorList>
            <person name="King R."/>
        </authorList>
    </citation>
    <scope>NUCLEOTIDE SEQUENCE</scope>
</reference>
<evidence type="ECO:0000256" key="2">
    <source>
        <dbReference type="SAM" id="Phobius"/>
    </source>
</evidence>
<dbReference type="InterPro" id="IPR002192">
    <property type="entry name" value="PPDK_AMP/ATP-bd"/>
</dbReference>
<dbReference type="InterPro" id="IPR051549">
    <property type="entry name" value="PEP_Utilizing_Enz"/>
</dbReference>
<dbReference type="PANTHER" id="PTHR43615">
    <property type="entry name" value="PHOSPHOENOLPYRUVATE SYNTHASE-RELATED"/>
    <property type="match status" value="1"/>
</dbReference>
<comment type="similarity">
    <text evidence="1">Belongs to the PEP-utilizing enzyme family.</text>
</comment>
<feature type="domain" description="Pyruvate phosphate dikinase AMP/ATP-binding" evidence="4">
    <location>
        <begin position="426"/>
        <end position="733"/>
    </location>
</feature>
<keyword evidence="2" id="KW-0812">Transmembrane</keyword>